<reference evidence="5" key="1">
    <citation type="submission" date="2023-03" db="EMBL/GenBank/DDBJ databases">
        <title>Chromosome-level genomes of two armyworms, Mythimna separata and Mythimna loreyi, provide insights into the biosynthesis and reception of sex pheromones.</title>
        <authorList>
            <person name="Zhao H."/>
        </authorList>
    </citation>
    <scope>NUCLEOTIDE SEQUENCE</scope>
    <source>
        <strain evidence="5">BeijingLab</strain>
        <tissue evidence="5">Pupa</tissue>
    </source>
</reference>
<evidence type="ECO:0000313" key="5">
    <source>
        <dbReference type="EMBL" id="KAJ8718991.1"/>
    </source>
</evidence>
<evidence type="ECO:0000313" key="6">
    <source>
        <dbReference type="Proteomes" id="UP001231518"/>
    </source>
</evidence>
<keyword evidence="2" id="KW-0863">Zinc-finger</keyword>
<evidence type="ECO:0000256" key="3">
    <source>
        <dbReference type="ARBA" id="ARBA00022833"/>
    </source>
</evidence>
<protein>
    <recommendedName>
        <fullName evidence="4">C2H2-type domain-containing protein</fullName>
    </recommendedName>
</protein>
<accession>A0AAD7YJT7</accession>
<name>A0AAD7YJT7_MYTSE</name>
<proteinExistence type="predicted"/>
<keyword evidence="1" id="KW-0479">Metal-binding</keyword>
<sequence length="162" mass="18559">MLQIRVVSVVRFTCSTPTRQVYRLYCVNPKARPDSHSVNRMARRLRGDASQPLSAKSWLCSCERACQLDSVMRRVRGLLFAERAHVPAAPPYSYHSMFVAVAESAALWRCKSCGKEVSNRWHHFHSHTAQRSPCPYCPATYSRIDTLRSHLRLKHAALLLKH</sequence>
<keyword evidence="3" id="KW-0862">Zinc</keyword>
<organism evidence="5 6">
    <name type="scientific">Mythimna separata</name>
    <name type="common">Oriental armyworm</name>
    <name type="synonym">Pseudaletia separata</name>
    <dbReference type="NCBI Taxonomy" id="271217"/>
    <lineage>
        <taxon>Eukaryota</taxon>
        <taxon>Metazoa</taxon>
        <taxon>Ecdysozoa</taxon>
        <taxon>Arthropoda</taxon>
        <taxon>Hexapoda</taxon>
        <taxon>Insecta</taxon>
        <taxon>Pterygota</taxon>
        <taxon>Neoptera</taxon>
        <taxon>Endopterygota</taxon>
        <taxon>Lepidoptera</taxon>
        <taxon>Glossata</taxon>
        <taxon>Ditrysia</taxon>
        <taxon>Noctuoidea</taxon>
        <taxon>Noctuidae</taxon>
        <taxon>Noctuinae</taxon>
        <taxon>Hadenini</taxon>
        <taxon>Mythimna</taxon>
    </lineage>
</organism>
<evidence type="ECO:0000256" key="2">
    <source>
        <dbReference type="ARBA" id="ARBA00022771"/>
    </source>
</evidence>
<evidence type="ECO:0000256" key="1">
    <source>
        <dbReference type="ARBA" id="ARBA00022723"/>
    </source>
</evidence>
<dbReference type="EMBL" id="JARGEI010000015">
    <property type="protein sequence ID" value="KAJ8718991.1"/>
    <property type="molecule type" value="Genomic_DNA"/>
</dbReference>
<dbReference type="PROSITE" id="PS00028">
    <property type="entry name" value="ZINC_FINGER_C2H2_1"/>
    <property type="match status" value="1"/>
</dbReference>
<keyword evidence="6" id="KW-1185">Reference proteome</keyword>
<dbReference type="AlphaFoldDB" id="A0AAD7YJT7"/>
<dbReference type="Pfam" id="PF02892">
    <property type="entry name" value="zf-BED"/>
    <property type="match status" value="1"/>
</dbReference>
<dbReference type="Gene3D" id="3.30.160.60">
    <property type="entry name" value="Classic Zinc Finger"/>
    <property type="match status" value="1"/>
</dbReference>
<dbReference type="SMART" id="SM00614">
    <property type="entry name" value="ZnF_BED"/>
    <property type="match status" value="1"/>
</dbReference>
<gene>
    <name evidence="5" type="ORF">PYW07_016547</name>
</gene>
<feature type="domain" description="C2H2-type" evidence="4">
    <location>
        <begin position="134"/>
        <end position="155"/>
    </location>
</feature>
<dbReference type="GO" id="GO:0003677">
    <property type="term" value="F:DNA binding"/>
    <property type="evidence" value="ECO:0007669"/>
    <property type="project" value="InterPro"/>
</dbReference>
<dbReference type="Proteomes" id="UP001231518">
    <property type="component" value="Chromosome 8"/>
</dbReference>
<evidence type="ECO:0000259" key="4">
    <source>
        <dbReference type="PROSITE" id="PS00028"/>
    </source>
</evidence>
<dbReference type="GO" id="GO:0008270">
    <property type="term" value="F:zinc ion binding"/>
    <property type="evidence" value="ECO:0007669"/>
    <property type="project" value="UniProtKB-KW"/>
</dbReference>
<dbReference type="InterPro" id="IPR003656">
    <property type="entry name" value="Znf_BED"/>
</dbReference>
<comment type="caution">
    <text evidence="5">The sequence shown here is derived from an EMBL/GenBank/DDBJ whole genome shotgun (WGS) entry which is preliminary data.</text>
</comment>
<dbReference type="InterPro" id="IPR013087">
    <property type="entry name" value="Znf_C2H2_type"/>
</dbReference>